<dbReference type="Gene3D" id="1.10.287.130">
    <property type="match status" value="1"/>
</dbReference>
<keyword evidence="8 11" id="KW-1133">Transmembrane helix</keyword>
<accession>A0A223S2P4</accession>
<dbReference type="SMART" id="SM00387">
    <property type="entry name" value="HATPase_c"/>
    <property type="match status" value="1"/>
</dbReference>
<protein>
    <recommendedName>
        <fullName evidence="3">histidine kinase</fullName>
        <ecNumber evidence="3">2.7.13.3</ecNumber>
    </recommendedName>
</protein>
<dbReference type="SUPFAM" id="SSF55874">
    <property type="entry name" value="ATPase domain of HSP90 chaperone/DNA topoisomerase II/histidine kinase"/>
    <property type="match status" value="1"/>
</dbReference>
<keyword evidence="9" id="KW-0902">Two-component regulatory system</keyword>
<dbReference type="RefSeq" id="WP_017621393.1">
    <property type="nucleotide sequence ID" value="NZ_ANBG01000419.1"/>
</dbReference>
<dbReference type="PROSITE" id="PS50885">
    <property type="entry name" value="HAMP"/>
    <property type="match status" value="1"/>
</dbReference>
<dbReference type="Pfam" id="PF00672">
    <property type="entry name" value="HAMP"/>
    <property type="match status" value="1"/>
</dbReference>
<dbReference type="SUPFAM" id="SSF47384">
    <property type="entry name" value="Homodimeric domain of signal transducing histidine kinase"/>
    <property type="match status" value="1"/>
</dbReference>
<evidence type="ECO:0000256" key="2">
    <source>
        <dbReference type="ARBA" id="ARBA00004236"/>
    </source>
</evidence>
<dbReference type="EMBL" id="CP022753">
    <property type="protein sequence ID" value="ASU82402.1"/>
    <property type="molecule type" value="Genomic_DNA"/>
</dbReference>
<proteinExistence type="predicted"/>
<dbReference type="SMART" id="SM00388">
    <property type="entry name" value="HisKA"/>
    <property type="match status" value="1"/>
</dbReference>
<feature type="transmembrane region" description="Helical" evidence="11">
    <location>
        <begin position="41"/>
        <end position="61"/>
    </location>
</feature>
<keyword evidence="6 11" id="KW-0812">Transmembrane</keyword>
<dbReference type="PRINTS" id="PR00344">
    <property type="entry name" value="BCTRLSENSOR"/>
</dbReference>
<evidence type="ECO:0000256" key="11">
    <source>
        <dbReference type="SAM" id="Phobius"/>
    </source>
</evidence>
<name>A0A223S2P4_9ACTN</name>
<evidence type="ECO:0000256" key="10">
    <source>
        <dbReference type="ARBA" id="ARBA00023136"/>
    </source>
</evidence>
<comment type="catalytic activity">
    <reaction evidence="1">
        <text>ATP + protein L-histidine = ADP + protein N-phospho-L-histidine.</text>
        <dbReference type="EC" id="2.7.13.3"/>
    </reaction>
</comment>
<sequence length="495" mass="53640">MVMDTERHPTAETAADKRDGGRWRLPWRLPPLTEWRLGTRFAVSFALVAAVVIALIGSLAYSTAAAMIRADAQDEFQATVESLTEDLRSPSVGPLPDRGGSLNFLHSDSFTFQVVTPGGAIYGPVRNRDEVEVLPVRASDREVAVMEEPGVARTRQDANNGEEYRIATVSLGGGNGAIQIGQRLSPTERLLGTLAAQIAGVGLIVLIGAGLAGWYVAERVTGRLVRLTEAAEYISSTGRLDLDARDGEATGKDEVGRLSRAFDGMVSRLAGAKEEQHRLVQNASHELRTPLTSLRTNVAVMRRFDRLSPDAQQRLIDDLQGETRELTDLVNELVELATDTREDERPREVELREIAENVAARSQRRTGREIVVDSDDTVVSGRPHALERALSNPVENAAKFDTDSTGPIEIVIRDGRVEVRDRGPGIDPEELGHIFERFYRATSARGMSGSGLGLSMTQDIATAHGGQVIAYNREGGGAVIGFTIPPLRPTEGPSA</sequence>
<dbReference type="InterPro" id="IPR003594">
    <property type="entry name" value="HATPase_dom"/>
</dbReference>
<keyword evidence="5" id="KW-0808">Transferase</keyword>
<evidence type="ECO:0000256" key="7">
    <source>
        <dbReference type="ARBA" id="ARBA00022777"/>
    </source>
</evidence>
<dbReference type="Gene3D" id="6.10.340.10">
    <property type="match status" value="1"/>
</dbReference>
<dbReference type="InterPro" id="IPR003661">
    <property type="entry name" value="HisK_dim/P_dom"/>
</dbReference>
<dbReference type="Pfam" id="PF02518">
    <property type="entry name" value="HATPase_c"/>
    <property type="match status" value="1"/>
</dbReference>
<dbReference type="CDD" id="cd00082">
    <property type="entry name" value="HisKA"/>
    <property type="match status" value="1"/>
</dbReference>
<dbReference type="InterPro" id="IPR005467">
    <property type="entry name" value="His_kinase_dom"/>
</dbReference>
<dbReference type="InterPro" id="IPR050428">
    <property type="entry name" value="TCS_sensor_his_kinase"/>
</dbReference>
<feature type="transmembrane region" description="Helical" evidence="11">
    <location>
        <begin position="190"/>
        <end position="217"/>
    </location>
</feature>
<keyword evidence="10 11" id="KW-0472">Membrane</keyword>
<evidence type="ECO:0000256" key="6">
    <source>
        <dbReference type="ARBA" id="ARBA00022692"/>
    </source>
</evidence>
<gene>
    <name evidence="14" type="ORF">CDO52_05990</name>
</gene>
<dbReference type="Gene3D" id="3.30.565.10">
    <property type="entry name" value="Histidine kinase-like ATPase, C-terminal domain"/>
    <property type="match status" value="1"/>
</dbReference>
<dbReference type="CDD" id="cd06225">
    <property type="entry name" value="HAMP"/>
    <property type="match status" value="1"/>
</dbReference>
<dbReference type="Pfam" id="PF00512">
    <property type="entry name" value="HisKA"/>
    <property type="match status" value="1"/>
</dbReference>
<dbReference type="GO" id="GO:0000155">
    <property type="term" value="F:phosphorelay sensor kinase activity"/>
    <property type="evidence" value="ECO:0007669"/>
    <property type="project" value="InterPro"/>
</dbReference>
<evidence type="ECO:0000256" key="3">
    <source>
        <dbReference type="ARBA" id="ARBA00012438"/>
    </source>
</evidence>
<dbReference type="InterPro" id="IPR003660">
    <property type="entry name" value="HAMP_dom"/>
</dbReference>
<evidence type="ECO:0000256" key="4">
    <source>
        <dbReference type="ARBA" id="ARBA00022553"/>
    </source>
</evidence>
<evidence type="ECO:0000256" key="8">
    <source>
        <dbReference type="ARBA" id="ARBA00022989"/>
    </source>
</evidence>
<dbReference type="EC" id="2.7.13.3" evidence="3"/>
<comment type="subcellular location">
    <subcellularLocation>
        <location evidence="2">Cell membrane</location>
    </subcellularLocation>
</comment>
<evidence type="ECO:0000259" key="12">
    <source>
        <dbReference type="PROSITE" id="PS50109"/>
    </source>
</evidence>
<dbReference type="Proteomes" id="UP000215005">
    <property type="component" value="Chromosome"/>
</dbReference>
<keyword evidence="7 14" id="KW-0418">Kinase</keyword>
<keyword evidence="15" id="KW-1185">Reference proteome</keyword>
<dbReference type="GO" id="GO:0005886">
    <property type="term" value="C:plasma membrane"/>
    <property type="evidence" value="ECO:0007669"/>
    <property type="project" value="UniProtKB-SubCell"/>
</dbReference>
<organism evidence="14 15">
    <name type="scientific">Nocardiopsis gilva YIM 90087</name>
    <dbReference type="NCBI Taxonomy" id="1235441"/>
    <lineage>
        <taxon>Bacteria</taxon>
        <taxon>Bacillati</taxon>
        <taxon>Actinomycetota</taxon>
        <taxon>Actinomycetes</taxon>
        <taxon>Streptosporangiales</taxon>
        <taxon>Nocardiopsidaceae</taxon>
        <taxon>Nocardiopsis</taxon>
    </lineage>
</organism>
<evidence type="ECO:0000256" key="1">
    <source>
        <dbReference type="ARBA" id="ARBA00000085"/>
    </source>
</evidence>
<dbReference type="AlphaFoldDB" id="A0A223S2P4"/>
<dbReference type="InterPro" id="IPR004358">
    <property type="entry name" value="Sig_transdc_His_kin-like_C"/>
</dbReference>
<dbReference type="CDD" id="cd00075">
    <property type="entry name" value="HATPase"/>
    <property type="match status" value="1"/>
</dbReference>
<keyword evidence="4" id="KW-0597">Phosphoprotein</keyword>
<evidence type="ECO:0000256" key="9">
    <source>
        <dbReference type="ARBA" id="ARBA00023012"/>
    </source>
</evidence>
<dbReference type="PROSITE" id="PS50109">
    <property type="entry name" value="HIS_KIN"/>
    <property type="match status" value="1"/>
</dbReference>
<dbReference type="KEGG" id="ngv:CDO52_05990"/>
<dbReference type="InterPro" id="IPR036890">
    <property type="entry name" value="HATPase_C_sf"/>
</dbReference>
<dbReference type="PANTHER" id="PTHR45436:SF5">
    <property type="entry name" value="SENSOR HISTIDINE KINASE TRCS"/>
    <property type="match status" value="1"/>
</dbReference>
<evidence type="ECO:0000313" key="15">
    <source>
        <dbReference type="Proteomes" id="UP000215005"/>
    </source>
</evidence>
<dbReference type="SMART" id="SM00304">
    <property type="entry name" value="HAMP"/>
    <property type="match status" value="1"/>
</dbReference>
<dbReference type="PANTHER" id="PTHR45436">
    <property type="entry name" value="SENSOR HISTIDINE KINASE YKOH"/>
    <property type="match status" value="1"/>
</dbReference>
<evidence type="ECO:0000256" key="5">
    <source>
        <dbReference type="ARBA" id="ARBA00022679"/>
    </source>
</evidence>
<feature type="domain" description="HAMP" evidence="13">
    <location>
        <begin position="218"/>
        <end position="274"/>
    </location>
</feature>
<feature type="domain" description="Histidine kinase" evidence="12">
    <location>
        <begin position="282"/>
        <end position="488"/>
    </location>
</feature>
<reference evidence="14 15" key="1">
    <citation type="submission" date="2017-08" db="EMBL/GenBank/DDBJ databases">
        <title>The complete genome sequence of Nocardiopsis gilva YIM 90087.</title>
        <authorList>
            <person name="Yin M."/>
            <person name="Tang S."/>
        </authorList>
    </citation>
    <scope>NUCLEOTIDE SEQUENCE [LARGE SCALE GENOMIC DNA]</scope>
    <source>
        <strain evidence="14 15">YIM 90087</strain>
    </source>
</reference>
<evidence type="ECO:0000313" key="14">
    <source>
        <dbReference type="EMBL" id="ASU82402.1"/>
    </source>
</evidence>
<evidence type="ECO:0000259" key="13">
    <source>
        <dbReference type="PROSITE" id="PS50885"/>
    </source>
</evidence>
<dbReference type="InterPro" id="IPR036097">
    <property type="entry name" value="HisK_dim/P_sf"/>
</dbReference>